<dbReference type="Proteomes" id="UP001211173">
    <property type="component" value="Unassembled WGS sequence"/>
</dbReference>
<dbReference type="EMBL" id="JAQLWV010000004">
    <property type="protein sequence ID" value="MDB7932159.1"/>
    <property type="molecule type" value="Genomic_DNA"/>
</dbReference>
<reference evidence="1" key="1">
    <citation type="submission" date="2023-01" db="EMBL/GenBank/DDBJ databases">
        <title>Human gut microbiome strain richness.</title>
        <authorList>
            <person name="Chen-Liaw A."/>
        </authorList>
    </citation>
    <scope>NUCLEOTIDE SEQUENCE</scope>
    <source>
        <strain evidence="1">1001287st1_F4_1001285I_161205</strain>
    </source>
</reference>
<comment type="caution">
    <text evidence="1">The sequence shown here is derived from an EMBL/GenBank/DDBJ whole genome shotgun (WGS) entry which is preliminary data.</text>
</comment>
<protein>
    <submittedName>
        <fullName evidence="1">Uncharacterized protein</fullName>
    </submittedName>
</protein>
<name>A0AAW6CGK0_FLAPL</name>
<evidence type="ECO:0000313" key="1">
    <source>
        <dbReference type="EMBL" id="MDB7932159.1"/>
    </source>
</evidence>
<dbReference type="RefSeq" id="WP_195324936.1">
    <property type="nucleotide sequence ID" value="NZ_JADMVZ010000006.1"/>
</dbReference>
<proteinExistence type="predicted"/>
<evidence type="ECO:0000313" key="2">
    <source>
        <dbReference type="Proteomes" id="UP001211173"/>
    </source>
</evidence>
<accession>A0AAW6CGK0</accession>
<gene>
    <name evidence="1" type="ORF">PNE06_03620</name>
</gene>
<sequence length="86" mass="9693">MNSTAEGRNMEYTKSPLELLDELDAFRRGHQDERLHPSDWCMRCMEAIVARACGFGSRADWTGALSAAPSTRYHRDLQNAAASSRF</sequence>
<organism evidence="1 2">
    <name type="scientific">Flavonifractor plautii</name>
    <name type="common">Fusobacterium plautii</name>
    <dbReference type="NCBI Taxonomy" id="292800"/>
    <lineage>
        <taxon>Bacteria</taxon>
        <taxon>Bacillati</taxon>
        <taxon>Bacillota</taxon>
        <taxon>Clostridia</taxon>
        <taxon>Eubacteriales</taxon>
        <taxon>Oscillospiraceae</taxon>
        <taxon>Flavonifractor</taxon>
    </lineage>
</organism>
<dbReference type="AlphaFoldDB" id="A0AAW6CGK0"/>